<sequence length="52" mass="5954">YMGRRVWRTLYPDDRQSGVLPYTNYCAHVPIHEYVGAPVGDEPEKTAPFDKG</sequence>
<accession>X0VUY6</accession>
<comment type="caution">
    <text evidence="1">The sequence shown here is derived from an EMBL/GenBank/DDBJ whole genome shotgun (WGS) entry which is preliminary data.</text>
</comment>
<organism evidence="1">
    <name type="scientific">marine sediment metagenome</name>
    <dbReference type="NCBI Taxonomy" id="412755"/>
    <lineage>
        <taxon>unclassified sequences</taxon>
        <taxon>metagenomes</taxon>
        <taxon>ecological metagenomes</taxon>
    </lineage>
</organism>
<gene>
    <name evidence="1" type="ORF">S01H1_58014</name>
</gene>
<proteinExistence type="predicted"/>
<protein>
    <submittedName>
        <fullName evidence="1">Uncharacterized protein</fullName>
    </submittedName>
</protein>
<evidence type="ECO:0000313" key="1">
    <source>
        <dbReference type="EMBL" id="GAG16268.1"/>
    </source>
</evidence>
<name>X0VUY6_9ZZZZ</name>
<dbReference type="EMBL" id="BARS01037870">
    <property type="protein sequence ID" value="GAG16268.1"/>
    <property type="molecule type" value="Genomic_DNA"/>
</dbReference>
<feature type="non-terminal residue" evidence="1">
    <location>
        <position position="1"/>
    </location>
</feature>
<reference evidence="1" key="1">
    <citation type="journal article" date="2014" name="Front. Microbiol.">
        <title>High frequency of phylogenetically diverse reductive dehalogenase-homologous genes in deep subseafloor sedimentary metagenomes.</title>
        <authorList>
            <person name="Kawai M."/>
            <person name="Futagami T."/>
            <person name="Toyoda A."/>
            <person name="Takaki Y."/>
            <person name="Nishi S."/>
            <person name="Hori S."/>
            <person name="Arai W."/>
            <person name="Tsubouchi T."/>
            <person name="Morono Y."/>
            <person name="Uchiyama I."/>
            <person name="Ito T."/>
            <person name="Fujiyama A."/>
            <person name="Inagaki F."/>
            <person name="Takami H."/>
        </authorList>
    </citation>
    <scope>NUCLEOTIDE SEQUENCE</scope>
    <source>
        <strain evidence="1">Expedition CK06-06</strain>
    </source>
</reference>
<dbReference type="AlphaFoldDB" id="X0VUY6"/>